<dbReference type="GO" id="GO:0032502">
    <property type="term" value="P:developmental process"/>
    <property type="evidence" value="ECO:0007669"/>
    <property type="project" value="UniProtKB-ARBA"/>
</dbReference>
<feature type="domain" description="TNFR-Cys" evidence="5">
    <location>
        <begin position="119"/>
        <end position="159"/>
    </location>
</feature>
<keyword evidence="1 3" id="KW-1015">Disulfide bond</keyword>
<reference evidence="6 7" key="1">
    <citation type="submission" date="2020-10" db="EMBL/GenBank/DDBJ databases">
        <title>Chromosome-scale genome assembly of the Allis shad, Alosa alosa.</title>
        <authorList>
            <person name="Margot Z."/>
            <person name="Christophe K."/>
            <person name="Cabau C."/>
            <person name="Louis A."/>
            <person name="Berthelot C."/>
            <person name="Parey E."/>
            <person name="Roest Crollius H."/>
            <person name="Montfort J."/>
            <person name="Robinson-Rechavi M."/>
            <person name="Bucao C."/>
            <person name="Bouchez O."/>
            <person name="Gislard M."/>
            <person name="Lluch J."/>
            <person name="Milhes M."/>
            <person name="Lampietro C."/>
            <person name="Lopez Roques C."/>
            <person name="Donnadieu C."/>
            <person name="Braasch I."/>
            <person name="Desvignes T."/>
            <person name="Postlethwait J."/>
            <person name="Bobe J."/>
            <person name="Guiguen Y."/>
        </authorList>
    </citation>
    <scope>NUCLEOTIDE SEQUENCE [LARGE SCALE GENOMIC DNA]</scope>
    <source>
        <strain evidence="6">M-15738</strain>
        <tissue evidence="6">Blood</tissue>
    </source>
</reference>
<evidence type="ECO:0000256" key="2">
    <source>
        <dbReference type="ARBA" id="ARBA00023180"/>
    </source>
</evidence>
<dbReference type="PROSITE" id="PS50050">
    <property type="entry name" value="TNFR_NGFR_2"/>
    <property type="match status" value="2"/>
</dbReference>
<feature type="disulfide bond" evidence="3">
    <location>
        <begin position="138"/>
        <end position="151"/>
    </location>
</feature>
<feature type="disulfide bond" evidence="3">
    <location>
        <begin position="141"/>
        <end position="159"/>
    </location>
</feature>
<protein>
    <recommendedName>
        <fullName evidence="5">TNFR-Cys domain-containing protein</fullName>
    </recommendedName>
</protein>
<feature type="disulfide bond" evidence="3">
    <location>
        <begin position="120"/>
        <end position="135"/>
    </location>
</feature>
<dbReference type="AlphaFoldDB" id="A0AAV6HIR4"/>
<sequence length="721" mass="76942">MAKGQERLVEELRAQQTQVSDLQSRLSEQQSMLLAQQQDVLEQQRRTQQLLEQVKAQFGLLQDSLNQLSLRAAHAEMGAHTLGSKGQERPPAHESYAVHKVDMEASVMDVGRPLLGCPACTADEYCDFSGERPHCERCTVCPPGFFLVAQCSTHDDRICQDRDECLEITNLCGEQNQCLNTPGGFRCQGMSEREGAAGHCGHGYYYSSHLQECQACSDCDHSPVSVACSAVRDTVCSTSPATEGASGGSGHLSLSWAGNVVLPPSESAHGHAFPSMQLMIQARGEGCGGELVACDGGQLRVRQHGLVWADYNLALRHGCRSFVQACLRLNSSGADGGVADRAQQDEGRDLSGVRVEQREGRALQSASVSAASALEAGQTLGLLLRSASHHCSAAPAGEQLHLHAGSAPPLSLLWLSHDTGAVAMTAQAVASAHYHTNYRPTFRVTSVSDPYVLALTHDERGVRFAESGSLRFVLQQAVYSMGQTCVSEGFTLLAYVSRNGSSAEVARASRHGVHYRDTSVSLSAAATVHAGDALSFEILAPAQCNVRYFGDGSGISMLSLLWVPRATSASLAAGVSPKGLPSGAVRNRALHFHQTSARAEPLEVSGAQDAHPQRDLLFHRAGSASVAMELRLIHSCSLLRLTLHRRAYGESAAGAKNEPLAQQVAGQMPEGSQWANVALRASFQVHNGTAVFVTVDCVHGRINQIAHESGSSSMSVLWVAA</sequence>
<dbReference type="GO" id="GO:0005509">
    <property type="term" value="F:calcium ion binding"/>
    <property type="evidence" value="ECO:0007669"/>
    <property type="project" value="InterPro"/>
</dbReference>
<keyword evidence="4" id="KW-0175">Coiled coil</keyword>
<evidence type="ECO:0000256" key="4">
    <source>
        <dbReference type="SAM" id="Coils"/>
    </source>
</evidence>
<dbReference type="Gene3D" id="2.10.25.10">
    <property type="entry name" value="Laminin"/>
    <property type="match status" value="1"/>
</dbReference>
<evidence type="ECO:0000313" key="7">
    <source>
        <dbReference type="Proteomes" id="UP000823561"/>
    </source>
</evidence>
<keyword evidence="2" id="KW-0325">Glycoprotein</keyword>
<dbReference type="GO" id="GO:0005615">
    <property type="term" value="C:extracellular space"/>
    <property type="evidence" value="ECO:0007669"/>
    <property type="project" value="TreeGrafter"/>
</dbReference>
<dbReference type="Gene3D" id="2.10.50.10">
    <property type="entry name" value="Tumor Necrosis Factor Receptor, subunit A, domain 2"/>
    <property type="match status" value="1"/>
</dbReference>
<dbReference type="InterPro" id="IPR051586">
    <property type="entry name" value="PKC-binding_NELL"/>
</dbReference>
<organism evidence="6 7">
    <name type="scientific">Alosa alosa</name>
    <name type="common">allis shad</name>
    <dbReference type="NCBI Taxonomy" id="278164"/>
    <lineage>
        <taxon>Eukaryota</taxon>
        <taxon>Metazoa</taxon>
        <taxon>Chordata</taxon>
        <taxon>Craniata</taxon>
        <taxon>Vertebrata</taxon>
        <taxon>Euteleostomi</taxon>
        <taxon>Actinopterygii</taxon>
        <taxon>Neopterygii</taxon>
        <taxon>Teleostei</taxon>
        <taxon>Clupei</taxon>
        <taxon>Clupeiformes</taxon>
        <taxon>Clupeoidei</taxon>
        <taxon>Clupeidae</taxon>
        <taxon>Alosa</taxon>
    </lineage>
</organism>
<dbReference type="PANTHER" id="PTHR24042:SF6">
    <property type="entry name" value="SI:CH211-252F13.5"/>
    <property type="match status" value="1"/>
</dbReference>
<dbReference type="PROSITE" id="PS00652">
    <property type="entry name" value="TNFR_NGFR_1"/>
    <property type="match status" value="2"/>
</dbReference>
<dbReference type="PANTHER" id="PTHR24042">
    <property type="entry name" value="NEL HOMOLOG"/>
    <property type="match status" value="1"/>
</dbReference>
<proteinExistence type="predicted"/>
<evidence type="ECO:0000256" key="3">
    <source>
        <dbReference type="PROSITE-ProRule" id="PRU00206"/>
    </source>
</evidence>
<dbReference type="InterPro" id="IPR018097">
    <property type="entry name" value="EGF_Ca-bd_CS"/>
</dbReference>
<feature type="repeat" description="TNFR-Cys" evidence="3">
    <location>
        <begin position="119"/>
        <end position="159"/>
    </location>
</feature>
<dbReference type="SMART" id="SM00208">
    <property type="entry name" value="TNFR"/>
    <property type="match status" value="2"/>
</dbReference>
<dbReference type="EMBL" id="JADWDJ010000001">
    <property type="protein sequence ID" value="KAG5285446.1"/>
    <property type="molecule type" value="Genomic_DNA"/>
</dbReference>
<keyword evidence="7" id="KW-1185">Reference proteome</keyword>
<dbReference type="PROSITE" id="PS01187">
    <property type="entry name" value="EGF_CA"/>
    <property type="match status" value="1"/>
</dbReference>
<name>A0AAV6HIR4_9TELE</name>
<gene>
    <name evidence="6" type="ORF">AALO_G00003490</name>
</gene>
<evidence type="ECO:0000259" key="5">
    <source>
        <dbReference type="PROSITE" id="PS50050"/>
    </source>
</evidence>
<dbReference type="Proteomes" id="UP000823561">
    <property type="component" value="Chromosome 1"/>
</dbReference>
<evidence type="ECO:0000313" key="6">
    <source>
        <dbReference type="EMBL" id="KAG5285446.1"/>
    </source>
</evidence>
<accession>A0AAV6HIR4</accession>
<feature type="coiled-coil region" evidence="4">
    <location>
        <begin position="5"/>
        <end position="32"/>
    </location>
</feature>
<dbReference type="InterPro" id="IPR001368">
    <property type="entry name" value="TNFR/NGFR_Cys_rich_reg"/>
</dbReference>
<dbReference type="Pfam" id="PF00020">
    <property type="entry name" value="TNFR_c6"/>
    <property type="match status" value="2"/>
</dbReference>
<feature type="domain" description="TNFR-Cys" evidence="5">
    <location>
        <begin position="199"/>
        <end position="236"/>
    </location>
</feature>
<feature type="repeat" description="TNFR-Cys" evidence="3">
    <location>
        <begin position="199"/>
        <end position="236"/>
    </location>
</feature>
<dbReference type="GO" id="GO:0008201">
    <property type="term" value="F:heparin binding"/>
    <property type="evidence" value="ECO:0007669"/>
    <property type="project" value="TreeGrafter"/>
</dbReference>
<evidence type="ECO:0000256" key="1">
    <source>
        <dbReference type="ARBA" id="ARBA00023157"/>
    </source>
</evidence>
<comment type="caution">
    <text evidence="6">The sequence shown here is derived from an EMBL/GenBank/DDBJ whole genome shotgun (WGS) entry which is preliminary data.</text>
</comment>
<comment type="caution">
    <text evidence="3">Lacks conserved residue(s) required for the propagation of feature annotation.</text>
</comment>